<evidence type="ECO:0000313" key="3">
    <source>
        <dbReference type="Proteomes" id="UP001346869"/>
    </source>
</evidence>
<accession>A0AAN7XX71</accession>
<proteinExistence type="predicted"/>
<keyword evidence="3" id="KW-1185">Reference proteome</keyword>
<name>A0AAN7XX71_ELEMC</name>
<evidence type="ECO:0000256" key="1">
    <source>
        <dbReference type="SAM" id="MobiDB-lite"/>
    </source>
</evidence>
<reference evidence="2 3" key="2">
    <citation type="journal article" date="2023" name="Mol. Biol. Evol.">
        <title>Genomics of Secondarily Temperate Adaptation in the Only Non-Antarctic Icefish.</title>
        <authorList>
            <person name="Rivera-Colon A.G."/>
            <person name="Rayamajhi N."/>
            <person name="Minhas B.F."/>
            <person name="Madrigal G."/>
            <person name="Bilyk K.T."/>
            <person name="Yoon V."/>
            <person name="Hune M."/>
            <person name="Gregory S."/>
            <person name="Cheng C.H.C."/>
            <person name="Catchen J.M."/>
        </authorList>
    </citation>
    <scope>NUCLEOTIDE SEQUENCE [LARGE SCALE GENOMIC DNA]</scope>
    <source>
        <strain evidence="2">JMC-PN-2008</strain>
    </source>
</reference>
<dbReference type="Proteomes" id="UP001346869">
    <property type="component" value="Unassembled WGS sequence"/>
</dbReference>
<dbReference type="EMBL" id="JAUZQC010000005">
    <property type="protein sequence ID" value="KAK5871756.1"/>
    <property type="molecule type" value="Genomic_DNA"/>
</dbReference>
<gene>
    <name evidence="2" type="ORF">PBY51_004617</name>
</gene>
<organism evidence="2 3">
    <name type="scientific">Eleginops maclovinus</name>
    <name type="common">Patagonian blennie</name>
    <name type="synonym">Eleginus maclovinus</name>
    <dbReference type="NCBI Taxonomy" id="56733"/>
    <lineage>
        <taxon>Eukaryota</taxon>
        <taxon>Metazoa</taxon>
        <taxon>Chordata</taxon>
        <taxon>Craniata</taxon>
        <taxon>Vertebrata</taxon>
        <taxon>Euteleostomi</taxon>
        <taxon>Actinopterygii</taxon>
        <taxon>Neopterygii</taxon>
        <taxon>Teleostei</taxon>
        <taxon>Neoteleostei</taxon>
        <taxon>Acanthomorphata</taxon>
        <taxon>Eupercaria</taxon>
        <taxon>Perciformes</taxon>
        <taxon>Notothenioidei</taxon>
        <taxon>Eleginopidae</taxon>
        <taxon>Eleginops</taxon>
    </lineage>
</organism>
<sequence>MLRIIPGVDIAVLPFSTTFLHFCIYVEGKIGVEFQTNQLLVSAAARLTERPVRPAARRYTSLQPNPPAGSPSREQHSDSILFANKQIRAELKAAVWEAHRECELGEG</sequence>
<evidence type="ECO:0000313" key="2">
    <source>
        <dbReference type="EMBL" id="KAK5871756.1"/>
    </source>
</evidence>
<reference evidence="2 3" key="1">
    <citation type="journal article" date="2023" name="Genes (Basel)">
        <title>Chromosome-Level Genome Assembly and Circadian Gene Repertoire of the Patagonia Blennie Eleginops maclovinus-The Closest Ancestral Proxy of Antarctic Cryonotothenioids.</title>
        <authorList>
            <person name="Cheng C.C."/>
            <person name="Rivera-Colon A.G."/>
            <person name="Minhas B.F."/>
            <person name="Wilson L."/>
            <person name="Rayamajhi N."/>
            <person name="Vargas-Chacoff L."/>
            <person name="Catchen J.M."/>
        </authorList>
    </citation>
    <scope>NUCLEOTIDE SEQUENCE [LARGE SCALE GENOMIC DNA]</scope>
    <source>
        <strain evidence="2">JMC-PN-2008</strain>
    </source>
</reference>
<dbReference type="AlphaFoldDB" id="A0AAN7XX71"/>
<protein>
    <submittedName>
        <fullName evidence="2">Uncharacterized protein</fullName>
    </submittedName>
</protein>
<comment type="caution">
    <text evidence="2">The sequence shown here is derived from an EMBL/GenBank/DDBJ whole genome shotgun (WGS) entry which is preliminary data.</text>
</comment>
<feature type="region of interest" description="Disordered" evidence="1">
    <location>
        <begin position="55"/>
        <end position="76"/>
    </location>
</feature>